<protein>
    <submittedName>
        <fullName evidence="1">Uncharacterized protein</fullName>
    </submittedName>
</protein>
<dbReference type="eggNOG" id="ENOG50306HI">
    <property type="taxonomic scope" value="Bacteria"/>
</dbReference>
<dbReference type="HOGENOM" id="CLU_2787784_0_0_0"/>
<dbReference type="AlphaFoldDB" id="F8E7U4"/>
<dbReference type="STRING" id="717231.Flexsi_1362"/>
<organism evidence="1 2">
    <name type="scientific">Flexistipes sinusarabici (strain ATCC 49648 / DSM 4947 / MAS 10)</name>
    <dbReference type="NCBI Taxonomy" id="717231"/>
    <lineage>
        <taxon>Bacteria</taxon>
        <taxon>Pseudomonadati</taxon>
        <taxon>Deferribacterota</taxon>
        <taxon>Deferribacteres</taxon>
        <taxon>Deferribacterales</taxon>
        <taxon>Flexistipitaceae</taxon>
        <taxon>Flexistipes</taxon>
    </lineage>
</organism>
<reference evidence="2" key="2">
    <citation type="submission" date="2011-06" db="EMBL/GenBank/DDBJ databases">
        <title>The complete genome of Flexistipes sinusarabici DSM 4947.</title>
        <authorList>
            <person name="Lucas S."/>
            <person name="Han J."/>
            <person name="Lapidus A."/>
            <person name="Bruce D."/>
            <person name="Goodwin L."/>
            <person name="Pitluck S."/>
            <person name="Peters L."/>
            <person name="Kyrpides N."/>
            <person name="Mavromatis K."/>
            <person name="Ivanova N."/>
            <person name="Mikhailova N."/>
            <person name="Chertkov O."/>
            <person name="Detter J.C."/>
            <person name="Tapia R."/>
            <person name="Han C."/>
            <person name="Land M."/>
            <person name="Hauser L."/>
            <person name="Markowitz V."/>
            <person name="Cheng J.-F."/>
            <person name="Hugenholtz P."/>
            <person name="Woyke T."/>
            <person name="Wu D."/>
            <person name="Spring S."/>
            <person name="Schroeder M."/>
            <person name="Brambilla E."/>
            <person name="Klenk H.-P."/>
            <person name="Eisen J.A."/>
        </authorList>
    </citation>
    <scope>NUCLEOTIDE SEQUENCE [LARGE SCALE GENOMIC DNA]</scope>
    <source>
        <strain evidence="2">DSM 4947 / MAS 10</strain>
    </source>
</reference>
<accession>F8E7U4</accession>
<proteinExistence type="predicted"/>
<dbReference type="RefSeq" id="WP_013886495.1">
    <property type="nucleotide sequence ID" value="NC_015672.1"/>
</dbReference>
<evidence type="ECO:0000313" key="1">
    <source>
        <dbReference type="EMBL" id="AEI15012.1"/>
    </source>
</evidence>
<dbReference type="OrthoDB" id="5381599at2"/>
<reference evidence="1 2" key="1">
    <citation type="journal article" date="2011" name="Stand. Genomic Sci.">
        <title>Genome sequence of the moderately thermophilic halophile Flexistipes sinusarabici strain (MAS10).</title>
        <authorList>
            <person name="Lapidus A."/>
            <person name="Chertkov O."/>
            <person name="Nolan M."/>
            <person name="Lucas S."/>
            <person name="Hammon N."/>
            <person name="Deshpande S."/>
            <person name="Cheng J.F."/>
            <person name="Tapia R."/>
            <person name="Han C."/>
            <person name="Goodwin L."/>
            <person name="Pitluck S."/>
            <person name="Liolios K."/>
            <person name="Pagani I."/>
            <person name="Ivanova N."/>
            <person name="Huntemann M."/>
            <person name="Mavromatis K."/>
            <person name="Mikhailova N."/>
            <person name="Pati A."/>
            <person name="Chen A."/>
            <person name="Palaniappan K."/>
            <person name="Land M."/>
            <person name="Hauser L."/>
            <person name="Brambilla E.M."/>
            <person name="Rohde M."/>
            <person name="Abt B."/>
            <person name="Spring S."/>
            <person name="Goker M."/>
            <person name="Bristow J."/>
            <person name="Eisen J.A."/>
            <person name="Markowitz V."/>
            <person name="Hugenholtz P."/>
            <person name="Kyrpides N.C."/>
            <person name="Klenk H.P."/>
            <person name="Woyke T."/>
        </authorList>
    </citation>
    <scope>NUCLEOTIDE SEQUENCE [LARGE SCALE GENOMIC DNA]</scope>
    <source>
        <strain evidence="2">DSM 4947 / MAS 10</strain>
    </source>
</reference>
<sequence>MVTGNFNTNIKYNGKIYHIQTEIIRGNIITQVFDGGKILISRKNPYEDYNSSVKQHKEVEDLVKCGKF</sequence>
<evidence type="ECO:0000313" key="2">
    <source>
        <dbReference type="Proteomes" id="UP000006621"/>
    </source>
</evidence>
<dbReference type="Proteomes" id="UP000006621">
    <property type="component" value="Chromosome"/>
</dbReference>
<dbReference type="KEGG" id="fsi:Flexsi_1362"/>
<keyword evidence="2" id="KW-1185">Reference proteome</keyword>
<dbReference type="EMBL" id="CP002858">
    <property type="protein sequence ID" value="AEI15012.1"/>
    <property type="molecule type" value="Genomic_DNA"/>
</dbReference>
<name>F8E7U4_FLESM</name>
<gene>
    <name evidence="1" type="ordered locus">Flexsi_1362</name>
</gene>